<dbReference type="EMBL" id="CP073041">
    <property type="protein sequence ID" value="UXE59289.1"/>
    <property type="molecule type" value="Genomic_DNA"/>
</dbReference>
<gene>
    <name evidence="1" type="ORF">KA717_25925</name>
</gene>
<dbReference type="KEGG" id="wna:KA717_25925"/>
<protein>
    <submittedName>
        <fullName evidence="1">Uncharacterized protein</fullName>
    </submittedName>
</protein>
<proteinExistence type="predicted"/>
<dbReference type="AlphaFoldDB" id="A0A977PU87"/>
<evidence type="ECO:0000313" key="1">
    <source>
        <dbReference type="EMBL" id="UXE59289.1"/>
    </source>
</evidence>
<reference evidence="1" key="1">
    <citation type="submission" date="2021-04" db="EMBL/GenBank/DDBJ databases">
        <title>Genome sequence of Woronichinia naegeliana from Washington state freshwater lake bloom.</title>
        <authorList>
            <person name="Dreher T.W."/>
        </authorList>
    </citation>
    <scope>NUCLEOTIDE SEQUENCE</scope>
    <source>
        <strain evidence="1">WA131</strain>
    </source>
</reference>
<accession>A0A977PU87</accession>
<name>A0A977PU87_9CYAN</name>
<organism evidence="1">
    <name type="scientific">Woronichinia naegeliana WA131</name>
    <dbReference type="NCBI Taxonomy" id="2824559"/>
    <lineage>
        <taxon>Bacteria</taxon>
        <taxon>Bacillati</taxon>
        <taxon>Cyanobacteriota</taxon>
        <taxon>Cyanophyceae</taxon>
        <taxon>Synechococcales</taxon>
        <taxon>Coelosphaeriaceae</taxon>
        <taxon>Woronichinia</taxon>
    </lineage>
</organism>
<sequence length="95" mass="11046">MTIDPKIEQRLLSKIRQLSPDQLQKIEELIDQISQVDDSSIANYHLEKKLSLLELASMFDDDPFFDEFVEAMAEERRRLAIEEMAAYEEEEIAAA</sequence>
<dbReference type="Proteomes" id="UP001065613">
    <property type="component" value="Chromosome"/>
</dbReference>